<dbReference type="Proteomes" id="UP000536640">
    <property type="component" value="Unassembled WGS sequence"/>
</dbReference>
<gene>
    <name evidence="1" type="ORF">HNQ57_002738</name>
</gene>
<organism evidence="1 2">
    <name type="scientific">Zhongshania antarctica</name>
    <dbReference type="NCBI Taxonomy" id="641702"/>
    <lineage>
        <taxon>Bacteria</taxon>
        <taxon>Pseudomonadati</taxon>
        <taxon>Pseudomonadota</taxon>
        <taxon>Gammaproteobacteria</taxon>
        <taxon>Cellvibrionales</taxon>
        <taxon>Spongiibacteraceae</taxon>
        <taxon>Zhongshania</taxon>
    </lineage>
</organism>
<dbReference type="GO" id="GO:0032259">
    <property type="term" value="P:methylation"/>
    <property type="evidence" value="ECO:0007669"/>
    <property type="project" value="UniProtKB-KW"/>
</dbReference>
<evidence type="ECO:0000313" key="1">
    <source>
        <dbReference type="EMBL" id="MBB5188456.1"/>
    </source>
</evidence>
<keyword evidence="1" id="KW-0489">Methyltransferase</keyword>
<dbReference type="InterPro" id="IPR029063">
    <property type="entry name" value="SAM-dependent_MTases_sf"/>
</dbReference>
<evidence type="ECO:0000313" key="2">
    <source>
        <dbReference type="Proteomes" id="UP000536640"/>
    </source>
</evidence>
<dbReference type="Gene3D" id="3.40.50.150">
    <property type="entry name" value="Vaccinia Virus protein VP39"/>
    <property type="match status" value="1"/>
</dbReference>
<reference evidence="1 2" key="1">
    <citation type="submission" date="2020-08" db="EMBL/GenBank/DDBJ databases">
        <title>Genomic Encyclopedia of Type Strains, Phase IV (KMG-IV): sequencing the most valuable type-strain genomes for metagenomic binning, comparative biology and taxonomic classification.</title>
        <authorList>
            <person name="Goeker M."/>
        </authorList>
    </citation>
    <scope>NUCLEOTIDE SEQUENCE [LARGE SCALE GENOMIC DNA]</scope>
    <source>
        <strain evidence="1 2">DSM 25701</strain>
    </source>
</reference>
<dbReference type="GO" id="GO:0008168">
    <property type="term" value="F:methyltransferase activity"/>
    <property type="evidence" value="ECO:0007669"/>
    <property type="project" value="UniProtKB-KW"/>
</dbReference>
<proteinExistence type="predicted"/>
<keyword evidence="2" id="KW-1185">Reference proteome</keyword>
<accession>A0A840R7K2</accession>
<name>A0A840R7K2_9GAMM</name>
<dbReference type="EMBL" id="JACHHW010000007">
    <property type="protein sequence ID" value="MBB5188456.1"/>
    <property type="molecule type" value="Genomic_DNA"/>
</dbReference>
<dbReference type="AlphaFoldDB" id="A0A840R7K2"/>
<keyword evidence="1" id="KW-0808">Transferase</keyword>
<dbReference type="PIRSF" id="PIRSF031679">
    <property type="entry name" value="Mtase_Alr7345_prd"/>
    <property type="match status" value="1"/>
</dbReference>
<dbReference type="SUPFAM" id="SSF53335">
    <property type="entry name" value="S-adenosyl-L-methionine-dependent methyltransferases"/>
    <property type="match status" value="1"/>
</dbReference>
<comment type="caution">
    <text evidence="1">The sequence shown here is derived from an EMBL/GenBank/DDBJ whole genome shotgun (WGS) entry which is preliminary data.</text>
</comment>
<sequence>MTKKVLPQTRIFIGFFMLLMMVAAEAELLREAPSWPGVVDGSHRSAESRARDVYRHPAETLMFLGVQPCDTVVELWPGAGGWYTEILAPLLRDCGKLYTAQFAKDSGVGYYQKSRHTFEQKLAANPEVYDKLSVTTLQAPEYLAIAPAGSVDKVLTFRNVHNWLKAGVVEQVFAAAFTALKPGGIFGVVEHRADPDASIAAMVKSGYVSEQLVIAQAEAAGFLLLESSEINANSKDSHHHPEGVWTLPPSLRLGEKQQAKYLAIGESDRMTLKFGKPVHE</sequence>
<protein>
    <submittedName>
        <fullName evidence="1">Putative methyltransferase</fullName>
    </submittedName>
</protein>
<dbReference type="RefSeq" id="WP_184463850.1">
    <property type="nucleotide sequence ID" value="NZ_JACHHW010000007.1"/>
</dbReference>
<dbReference type="InterPro" id="IPR016980">
    <property type="entry name" value="S-AdoMet-dep_MeTrfase_Alr7345"/>
</dbReference>